<comment type="caution">
    <text evidence="1">The sequence shown here is derived from an EMBL/GenBank/DDBJ whole genome shotgun (WGS) entry which is preliminary data.</text>
</comment>
<evidence type="ECO:0008006" key="3">
    <source>
        <dbReference type="Google" id="ProtNLM"/>
    </source>
</evidence>
<name>A0A8J3ZGC8_9ACTN</name>
<evidence type="ECO:0000313" key="2">
    <source>
        <dbReference type="Proteomes" id="UP000612585"/>
    </source>
</evidence>
<proteinExistence type="predicted"/>
<dbReference type="AlphaFoldDB" id="A0A8J3ZGC8"/>
<gene>
    <name evidence="1" type="ORF">Vau01_109350</name>
</gene>
<keyword evidence="2" id="KW-1185">Reference proteome</keyword>
<dbReference type="Gene3D" id="3.40.630.30">
    <property type="match status" value="1"/>
</dbReference>
<reference evidence="1" key="1">
    <citation type="submission" date="2021-01" db="EMBL/GenBank/DDBJ databases">
        <title>Whole genome shotgun sequence of Virgisporangium aurantiacum NBRC 16421.</title>
        <authorList>
            <person name="Komaki H."/>
            <person name="Tamura T."/>
        </authorList>
    </citation>
    <scope>NUCLEOTIDE SEQUENCE</scope>
    <source>
        <strain evidence="1">NBRC 16421</strain>
    </source>
</reference>
<accession>A0A8J3ZGC8</accession>
<dbReference type="EMBL" id="BOPG01000094">
    <property type="protein sequence ID" value="GIJ63419.1"/>
    <property type="molecule type" value="Genomic_DNA"/>
</dbReference>
<dbReference type="RefSeq" id="WP_204009869.1">
    <property type="nucleotide sequence ID" value="NZ_BOPG01000094.1"/>
</dbReference>
<evidence type="ECO:0000313" key="1">
    <source>
        <dbReference type="EMBL" id="GIJ63419.1"/>
    </source>
</evidence>
<sequence length="148" mass="16762">MVPDDFAVPRELVTERFRLEPLGPQHNERDHAAWTGSIDHIRSTPGFETGSWPPANGMPLDENLADLRRHADDFAERTGFTYSVIRVPGDDVIGCVYMYPARDDRTIVSVRSWVSADHADLDGPLHDAVSRWLAADWPFTRVRYASRS</sequence>
<organism evidence="1 2">
    <name type="scientific">Virgisporangium aurantiacum</name>
    <dbReference type="NCBI Taxonomy" id="175570"/>
    <lineage>
        <taxon>Bacteria</taxon>
        <taxon>Bacillati</taxon>
        <taxon>Actinomycetota</taxon>
        <taxon>Actinomycetes</taxon>
        <taxon>Micromonosporales</taxon>
        <taxon>Micromonosporaceae</taxon>
        <taxon>Virgisporangium</taxon>
    </lineage>
</organism>
<protein>
    <recommendedName>
        <fullName evidence="3">Twin-arginine translocation pathway signal protein</fullName>
    </recommendedName>
</protein>
<dbReference type="Proteomes" id="UP000612585">
    <property type="component" value="Unassembled WGS sequence"/>
</dbReference>